<dbReference type="InterPro" id="IPR010718">
    <property type="entry name" value="DUF1294"/>
</dbReference>
<protein>
    <submittedName>
        <fullName evidence="2">DUF1294 domain-containing protein</fullName>
    </submittedName>
</protein>
<keyword evidence="1" id="KW-0472">Membrane</keyword>
<feature type="transmembrane region" description="Helical" evidence="1">
    <location>
        <begin position="66"/>
        <end position="88"/>
    </location>
</feature>
<proteinExistence type="predicted"/>
<evidence type="ECO:0000256" key="1">
    <source>
        <dbReference type="SAM" id="Phobius"/>
    </source>
</evidence>
<accession>A0A5D4R6M5</accession>
<keyword evidence="1" id="KW-1133">Transmembrane helix</keyword>
<comment type="caution">
    <text evidence="2">The sequence shown here is derived from an EMBL/GenBank/DDBJ whole genome shotgun (WGS) entry which is preliminary data.</text>
</comment>
<feature type="transmembrane region" description="Helical" evidence="1">
    <location>
        <begin position="37"/>
        <end position="54"/>
    </location>
</feature>
<dbReference type="EMBL" id="VTER01000011">
    <property type="protein sequence ID" value="TYS45428.1"/>
    <property type="molecule type" value="Genomic_DNA"/>
</dbReference>
<evidence type="ECO:0000313" key="2">
    <source>
        <dbReference type="EMBL" id="TYS45428.1"/>
    </source>
</evidence>
<name>A0A5D4R6M5_9BACI</name>
<reference evidence="2 3" key="1">
    <citation type="submission" date="2019-08" db="EMBL/GenBank/DDBJ databases">
        <title>Bacillus genomes from the desert of Cuatro Cienegas, Coahuila.</title>
        <authorList>
            <person name="Olmedo-Alvarez G."/>
        </authorList>
    </citation>
    <scope>NUCLEOTIDE SEQUENCE [LARGE SCALE GENOMIC DNA]</scope>
    <source>
        <strain evidence="2 3">CH446_14T</strain>
    </source>
</reference>
<gene>
    <name evidence="2" type="ORF">FZD51_20240</name>
</gene>
<dbReference type="RefSeq" id="WP_148976412.1">
    <property type="nucleotide sequence ID" value="NZ_JBNIKT010000036.1"/>
</dbReference>
<sequence>MQWAALYLLLINAAGFFIMRADKQKARKNQYRISERTLWTIAFVFGAPGMYAGMNKFRHKTKHDAFKYGLPALSIIEAAVCIYLLAVWS</sequence>
<dbReference type="AlphaFoldDB" id="A0A5D4R6M5"/>
<keyword evidence="1" id="KW-0812">Transmembrane</keyword>
<organism evidence="2 3">
    <name type="scientific">Bacillus infantis</name>
    <dbReference type="NCBI Taxonomy" id="324767"/>
    <lineage>
        <taxon>Bacteria</taxon>
        <taxon>Bacillati</taxon>
        <taxon>Bacillota</taxon>
        <taxon>Bacilli</taxon>
        <taxon>Bacillales</taxon>
        <taxon>Bacillaceae</taxon>
        <taxon>Bacillus</taxon>
    </lineage>
</organism>
<dbReference type="Proteomes" id="UP000322139">
    <property type="component" value="Unassembled WGS sequence"/>
</dbReference>
<evidence type="ECO:0000313" key="3">
    <source>
        <dbReference type="Proteomes" id="UP000322139"/>
    </source>
</evidence>
<dbReference type="Pfam" id="PF06961">
    <property type="entry name" value="DUF1294"/>
    <property type="match status" value="1"/>
</dbReference>